<dbReference type="OrthoDB" id="2349272at2759"/>
<evidence type="ECO:0000313" key="2">
    <source>
        <dbReference type="EMBL" id="PSN59569.1"/>
    </source>
</evidence>
<reference evidence="2 3" key="1">
    <citation type="journal article" date="2018" name="Front. Microbiol.">
        <title>Genome-Wide Analysis of Corynespora cassiicola Leaf Fall Disease Putative Effectors.</title>
        <authorList>
            <person name="Lopez D."/>
            <person name="Ribeiro S."/>
            <person name="Label P."/>
            <person name="Fumanal B."/>
            <person name="Venisse J.S."/>
            <person name="Kohler A."/>
            <person name="de Oliveira R.R."/>
            <person name="Labutti K."/>
            <person name="Lipzen A."/>
            <person name="Lail K."/>
            <person name="Bauer D."/>
            <person name="Ohm R.A."/>
            <person name="Barry K.W."/>
            <person name="Spatafora J."/>
            <person name="Grigoriev I.V."/>
            <person name="Martin F.M."/>
            <person name="Pujade-Renaud V."/>
        </authorList>
    </citation>
    <scope>NUCLEOTIDE SEQUENCE [LARGE SCALE GENOMIC DNA]</scope>
    <source>
        <strain evidence="2 3">Philippines</strain>
    </source>
</reference>
<gene>
    <name evidence="2" type="ORF">BS50DRAFT_640916</name>
</gene>
<organism evidence="2 3">
    <name type="scientific">Corynespora cassiicola Philippines</name>
    <dbReference type="NCBI Taxonomy" id="1448308"/>
    <lineage>
        <taxon>Eukaryota</taxon>
        <taxon>Fungi</taxon>
        <taxon>Dikarya</taxon>
        <taxon>Ascomycota</taxon>
        <taxon>Pezizomycotina</taxon>
        <taxon>Dothideomycetes</taxon>
        <taxon>Pleosporomycetidae</taxon>
        <taxon>Pleosporales</taxon>
        <taxon>Corynesporascaceae</taxon>
        <taxon>Corynespora</taxon>
    </lineage>
</organism>
<dbReference type="AlphaFoldDB" id="A0A2T2N2H2"/>
<accession>A0A2T2N2H2</accession>
<feature type="chain" id="PRO_5015418069" evidence="1">
    <location>
        <begin position="20"/>
        <end position="203"/>
    </location>
</feature>
<keyword evidence="3" id="KW-1185">Reference proteome</keyword>
<dbReference type="STRING" id="1448308.A0A2T2N2H2"/>
<evidence type="ECO:0000256" key="1">
    <source>
        <dbReference type="SAM" id="SignalP"/>
    </source>
</evidence>
<sequence>MVAKASIIAASVFATVGLALPLGSNSASSLTADTITSISPSTASCAGADFPDECHDAATAAPAITKSFEKYGVQSKGEQAALIAIMLFESGDFKYNKNHFPGVPGQGTKNMQSPAFNQMYAKSLFPEKAAQAQSPEAVLDLVSGPDETFGSAAWFLTSQCTPAVRDGLASGTIDGWHTYLTTCVGTTAAAERDVSWNAAIAAL</sequence>
<protein>
    <submittedName>
        <fullName evidence="2">Uncharacterized protein</fullName>
    </submittedName>
</protein>
<feature type="signal peptide" evidence="1">
    <location>
        <begin position="1"/>
        <end position="19"/>
    </location>
</feature>
<name>A0A2T2N2H2_CORCC</name>
<keyword evidence="1" id="KW-0732">Signal</keyword>
<dbReference type="EMBL" id="KZ678155">
    <property type="protein sequence ID" value="PSN59569.1"/>
    <property type="molecule type" value="Genomic_DNA"/>
</dbReference>
<proteinExistence type="predicted"/>
<dbReference type="Proteomes" id="UP000240883">
    <property type="component" value="Unassembled WGS sequence"/>
</dbReference>
<evidence type="ECO:0000313" key="3">
    <source>
        <dbReference type="Proteomes" id="UP000240883"/>
    </source>
</evidence>